<feature type="domain" description="O-methyltransferase dimerisation" evidence="5">
    <location>
        <begin position="88"/>
        <end position="150"/>
    </location>
</feature>
<evidence type="ECO:0000256" key="3">
    <source>
        <dbReference type="ARBA" id="ARBA00022691"/>
    </source>
</evidence>
<gene>
    <name evidence="6" type="ORF">HETSPECPRED_010370</name>
</gene>
<dbReference type="GO" id="GO:0032259">
    <property type="term" value="P:methylation"/>
    <property type="evidence" value="ECO:0007669"/>
    <property type="project" value="UniProtKB-KW"/>
</dbReference>
<accession>A0A8H3J004</accession>
<dbReference type="InterPro" id="IPR016461">
    <property type="entry name" value="COMT-like"/>
</dbReference>
<dbReference type="Gene3D" id="3.40.50.150">
    <property type="entry name" value="Vaccinia Virus protein VP39"/>
    <property type="match status" value="1"/>
</dbReference>
<dbReference type="InterPro" id="IPR012967">
    <property type="entry name" value="COMT_dimerisation"/>
</dbReference>
<dbReference type="PANTHER" id="PTHR43712:SF12">
    <property type="entry name" value="STERIGMATOCYSTIN 8-O-METHYLTRANSFERASE"/>
    <property type="match status" value="1"/>
</dbReference>
<name>A0A8H3J004_9LECA</name>
<evidence type="ECO:0000313" key="7">
    <source>
        <dbReference type="Proteomes" id="UP000664521"/>
    </source>
</evidence>
<feature type="domain" description="O-methyltransferase C-terminal" evidence="4">
    <location>
        <begin position="185"/>
        <end position="398"/>
    </location>
</feature>
<dbReference type="Gene3D" id="1.10.10.10">
    <property type="entry name" value="Winged helix-like DNA-binding domain superfamily/Winged helix DNA-binding domain"/>
    <property type="match status" value="1"/>
</dbReference>
<organism evidence="6 7">
    <name type="scientific">Heterodermia speciosa</name>
    <dbReference type="NCBI Taxonomy" id="116794"/>
    <lineage>
        <taxon>Eukaryota</taxon>
        <taxon>Fungi</taxon>
        <taxon>Dikarya</taxon>
        <taxon>Ascomycota</taxon>
        <taxon>Pezizomycotina</taxon>
        <taxon>Lecanoromycetes</taxon>
        <taxon>OSLEUM clade</taxon>
        <taxon>Lecanoromycetidae</taxon>
        <taxon>Caliciales</taxon>
        <taxon>Physciaceae</taxon>
        <taxon>Heterodermia</taxon>
    </lineage>
</organism>
<dbReference type="InterPro" id="IPR036390">
    <property type="entry name" value="WH_DNA-bd_sf"/>
</dbReference>
<protein>
    <recommendedName>
        <fullName evidence="8">O-methyltransferase domain-containing protein</fullName>
    </recommendedName>
</protein>
<comment type="caution">
    <text evidence="6">The sequence shown here is derived from an EMBL/GenBank/DDBJ whole genome shotgun (WGS) entry which is preliminary data.</text>
</comment>
<dbReference type="AlphaFoldDB" id="A0A8H3J004"/>
<sequence length="431" mass="48578">MSSESKDPGITNLAQSILENTKEVARYLQTSGIALPTFSPTAEALPTTPDFQKLQARLRTQLEDLQLLVEGPPRFYRYFLTRGYDLGVFQTALDFGFFTLVPPEGDIALKELASQAGLDPDRTGRMMRLLITQRFFQENRPGFFAHNSFSIALQRDEDMRSMVHMSFDEMLKACAEAGAAIKANPFKTDGVHCPFYARFGVPVYDYFEKYPENSGRFAKAMAGWRKMANATAELTDNYPWANIEGTVVDIGGGSGHVSMEMAQLFPHLKFAVQDCDESVLAEGQQLLSDDIRDRISFTKTNFFEPQRFLGASVYLLRQCTCNWVDHDIVTIFKSVVPGLESSDPNTPLLINDMIIPEPGSEVERLWERERRQVDITMLMLFGAKQRTVAEFKTLLKEADTRYVIRKVHEQGALGLLEVYLDRGDGVNNIAS</sequence>
<keyword evidence="7" id="KW-1185">Reference proteome</keyword>
<dbReference type="OrthoDB" id="1606438at2759"/>
<dbReference type="PANTHER" id="PTHR43712">
    <property type="entry name" value="PUTATIVE (AFU_ORTHOLOGUE AFUA_4G14580)-RELATED"/>
    <property type="match status" value="1"/>
</dbReference>
<evidence type="ECO:0000256" key="2">
    <source>
        <dbReference type="ARBA" id="ARBA00022679"/>
    </source>
</evidence>
<proteinExistence type="predicted"/>
<evidence type="ECO:0000313" key="6">
    <source>
        <dbReference type="EMBL" id="CAF9936534.1"/>
    </source>
</evidence>
<evidence type="ECO:0000256" key="1">
    <source>
        <dbReference type="ARBA" id="ARBA00022603"/>
    </source>
</evidence>
<dbReference type="InterPro" id="IPR036388">
    <property type="entry name" value="WH-like_DNA-bd_sf"/>
</dbReference>
<dbReference type="Pfam" id="PF00891">
    <property type="entry name" value="Methyltransf_2"/>
    <property type="match status" value="1"/>
</dbReference>
<evidence type="ECO:0008006" key="8">
    <source>
        <dbReference type="Google" id="ProtNLM"/>
    </source>
</evidence>
<dbReference type="InterPro" id="IPR029063">
    <property type="entry name" value="SAM-dependent_MTases_sf"/>
</dbReference>
<dbReference type="InterPro" id="IPR001077">
    <property type="entry name" value="COMT_C"/>
</dbReference>
<keyword evidence="3" id="KW-0949">S-adenosyl-L-methionine</keyword>
<dbReference type="SUPFAM" id="SSF53335">
    <property type="entry name" value="S-adenosyl-L-methionine-dependent methyltransferases"/>
    <property type="match status" value="1"/>
</dbReference>
<dbReference type="Pfam" id="PF08100">
    <property type="entry name" value="Dimerisation"/>
    <property type="match status" value="1"/>
</dbReference>
<keyword evidence="2" id="KW-0808">Transferase</keyword>
<keyword evidence="1" id="KW-0489">Methyltransferase</keyword>
<dbReference type="PROSITE" id="PS51683">
    <property type="entry name" value="SAM_OMT_II"/>
    <property type="match status" value="1"/>
</dbReference>
<dbReference type="GO" id="GO:0008171">
    <property type="term" value="F:O-methyltransferase activity"/>
    <property type="evidence" value="ECO:0007669"/>
    <property type="project" value="InterPro"/>
</dbReference>
<dbReference type="Proteomes" id="UP000664521">
    <property type="component" value="Unassembled WGS sequence"/>
</dbReference>
<evidence type="ECO:0000259" key="4">
    <source>
        <dbReference type="Pfam" id="PF00891"/>
    </source>
</evidence>
<dbReference type="SUPFAM" id="SSF46785">
    <property type="entry name" value="Winged helix' DNA-binding domain"/>
    <property type="match status" value="1"/>
</dbReference>
<dbReference type="EMBL" id="CAJPDS010000092">
    <property type="protein sequence ID" value="CAF9936534.1"/>
    <property type="molecule type" value="Genomic_DNA"/>
</dbReference>
<dbReference type="CDD" id="cd02440">
    <property type="entry name" value="AdoMet_MTases"/>
    <property type="match status" value="1"/>
</dbReference>
<reference evidence="6" key="1">
    <citation type="submission" date="2021-03" db="EMBL/GenBank/DDBJ databases">
        <authorList>
            <person name="Tagirdzhanova G."/>
        </authorList>
    </citation>
    <scope>NUCLEOTIDE SEQUENCE</scope>
</reference>
<evidence type="ECO:0000259" key="5">
    <source>
        <dbReference type="Pfam" id="PF08100"/>
    </source>
</evidence>